<organism evidence="2 3">
    <name type="scientific">Rubidibacter lacunae KORDI 51-2</name>
    <dbReference type="NCBI Taxonomy" id="582515"/>
    <lineage>
        <taxon>Bacteria</taxon>
        <taxon>Bacillati</taxon>
        <taxon>Cyanobacteriota</taxon>
        <taxon>Cyanophyceae</taxon>
        <taxon>Oscillatoriophycideae</taxon>
        <taxon>Chroococcales</taxon>
        <taxon>Aphanothecaceae</taxon>
        <taxon>Rubidibacter</taxon>
    </lineage>
</organism>
<evidence type="ECO:0000313" key="3">
    <source>
        <dbReference type="Proteomes" id="UP000016960"/>
    </source>
</evidence>
<keyword evidence="3" id="KW-1185">Reference proteome</keyword>
<name>U5D843_9CHRO</name>
<dbReference type="OrthoDB" id="426040at2"/>
<dbReference type="STRING" id="582515.KR51_00027880"/>
<dbReference type="Pfam" id="PF13358">
    <property type="entry name" value="DDE_3"/>
    <property type="match status" value="1"/>
</dbReference>
<dbReference type="eggNOG" id="COG3335">
    <property type="taxonomic scope" value="Bacteria"/>
</dbReference>
<dbReference type="Gene3D" id="3.30.420.10">
    <property type="entry name" value="Ribonuclease H-like superfamily/Ribonuclease H"/>
    <property type="match status" value="1"/>
</dbReference>
<reference evidence="2 3" key="1">
    <citation type="submission" date="2013-05" db="EMBL/GenBank/DDBJ databases">
        <title>Draft genome sequence of Rubidibacter lacunae KORDI 51-2.</title>
        <authorList>
            <person name="Choi D.H."/>
            <person name="Noh J.H."/>
            <person name="Kwon K.-K."/>
            <person name="Lee J.-H."/>
            <person name="Ryu J.-Y."/>
        </authorList>
    </citation>
    <scope>NUCLEOTIDE SEQUENCE [LARGE SCALE GENOMIC DNA]</scope>
    <source>
        <strain evidence="2 3">KORDI 51-2</strain>
    </source>
</reference>
<dbReference type="Proteomes" id="UP000016960">
    <property type="component" value="Unassembled WGS sequence"/>
</dbReference>
<comment type="caution">
    <text evidence="2">The sequence shown here is derived from an EMBL/GenBank/DDBJ whole genome shotgun (WGS) entry which is preliminary data.</text>
</comment>
<gene>
    <name evidence="2" type="ORF">KR51_00027880</name>
</gene>
<protein>
    <recommendedName>
        <fullName evidence="1">Tc1-like transposase DDE domain-containing protein</fullName>
    </recommendedName>
</protein>
<dbReference type="EMBL" id="ASSJ01000070">
    <property type="protein sequence ID" value="ERN40798.1"/>
    <property type="molecule type" value="Genomic_DNA"/>
</dbReference>
<evidence type="ECO:0000259" key="1">
    <source>
        <dbReference type="Pfam" id="PF13358"/>
    </source>
</evidence>
<accession>U5D843</accession>
<dbReference type="InterPro" id="IPR038717">
    <property type="entry name" value="Tc1-like_DDE_dom"/>
</dbReference>
<dbReference type="InParanoid" id="U5D843"/>
<dbReference type="AlphaFoldDB" id="U5D843"/>
<evidence type="ECO:0000313" key="2">
    <source>
        <dbReference type="EMBL" id="ERN40798.1"/>
    </source>
</evidence>
<dbReference type="InterPro" id="IPR036397">
    <property type="entry name" value="RNaseH_sf"/>
</dbReference>
<dbReference type="GO" id="GO:0003676">
    <property type="term" value="F:nucleic acid binding"/>
    <property type="evidence" value="ECO:0007669"/>
    <property type="project" value="InterPro"/>
</dbReference>
<proteinExistence type="predicted"/>
<feature type="domain" description="Tc1-like transposase DDE" evidence="1">
    <location>
        <begin position="13"/>
        <end position="88"/>
    </location>
</feature>
<sequence length="201" mass="23209">MALAKNLLGFPNRSRSYDFLKEFAAAYPRDLHVMQVDGARAHRAGELQVPENVILMFQPAYSPQENPMELCWEWLKSGLKWLNCSHLEELREKLRKPCSWRDGTSSPQYRVALAHRPAIRVRTLRNWYQYIVHSRLHQLANLLVPSAEYLGYAETEQGFALHVLTDEGDRQCLVVDLQGNPICRGPVHQTSPFRLFSGVMY</sequence>
<dbReference type="RefSeq" id="WP_022608280.1">
    <property type="nucleotide sequence ID" value="NZ_ASSJ01000070.1"/>
</dbReference>